<dbReference type="Proteomes" id="UP001208689">
    <property type="component" value="Chromosome"/>
</dbReference>
<name>A0ABY6HYH9_9ARCH</name>
<feature type="region of interest" description="Disordered" evidence="1">
    <location>
        <begin position="75"/>
        <end position="106"/>
    </location>
</feature>
<gene>
    <name evidence="2" type="ORF">NEF87_004755</name>
</gene>
<accession>A0ABY6HYH9</accession>
<evidence type="ECO:0000313" key="3">
    <source>
        <dbReference type="Proteomes" id="UP001208689"/>
    </source>
</evidence>
<reference evidence="2" key="1">
    <citation type="submission" date="2022-09" db="EMBL/GenBank/DDBJ databases">
        <title>Actin cytoskeleton and complex cell architecture in an #Asgard archaeon.</title>
        <authorList>
            <person name="Ponce Toledo R.I."/>
            <person name="Schleper C."/>
            <person name="Rodrigues Oliveira T."/>
            <person name="Wollweber F."/>
            <person name="Xu J."/>
            <person name="Rittmann S."/>
            <person name="Klingl A."/>
            <person name="Pilhofer M."/>
        </authorList>
    </citation>
    <scope>NUCLEOTIDE SEQUENCE</scope>
    <source>
        <strain evidence="2">B-35</strain>
    </source>
</reference>
<evidence type="ECO:0000313" key="2">
    <source>
        <dbReference type="EMBL" id="UYP48470.1"/>
    </source>
</evidence>
<dbReference type="EMBL" id="CP104013">
    <property type="protein sequence ID" value="UYP48470.1"/>
    <property type="molecule type" value="Genomic_DNA"/>
</dbReference>
<feature type="compositionally biased region" description="Basic and acidic residues" evidence="1">
    <location>
        <begin position="83"/>
        <end position="100"/>
    </location>
</feature>
<keyword evidence="3" id="KW-1185">Reference proteome</keyword>
<protein>
    <submittedName>
        <fullName evidence="2">Uncharacterized protein</fullName>
    </submittedName>
</protein>
<proteinExistence type="predicted"/>
<evidence type="ECO:0000256" key="1">
    <source>
        <dbReference type="SAM" id="MobiDB-lite"/>
    </source>
</evidence>
<sequence>MNQNRIIIEVIGRTFILPMDAVYSFNNAVLDVYAPNFEYKFNKADIQQISLLDMNTKITTELLMLKKLIDHTIPKTNDPSNQEFKKLDDSKPKEPKKEVKLTSGMI</sequence>
<organism evidence="2 3">
    <name type="scientific">Candidatus Lokiarchaeum ossiferum</name>
    <dbReference type="NCBI Taxonomy" id="2951803"/>
    <lineage>
        <taxon>Archaea</taxon>
        <taxon>Promethearchaeati</taxon>
        <taxon>Promethearchaeota</taxon>
        <taxon>Promethearchaeia</taxon>
        <taxon>Promethearchaeales</taxon>
        <taxon>Promethearchaeaceae</taxon>
        <taxon>Candidatus Lokiarchaeum</taxon>
    </lineage>
</organism>